<evidence type="ECO:0000313" key="1">
    <source>
        <dbReference type="EMBL" id="GEN64401.1"/>
    </source>
</evidence>
<organism evidence="1 2">
    <name type="scientific">Acetobacter oeni</name>
    <dbReference type="NCBI Taxonomy" id="304077"/>
    <lineage>
        <taxon>Bacteria</taxon>
        <taxon>Pseudomonadati</taxon>
        <taxon>Pseudomonadota</taxon>
        <taxon>Alphaproteobacteria</taxon>
        <taxon>Acetobacterales</taxon>
        <taxon>Acetobacteraceae</taxon>
        <taxon>Acetobacter</taxon>
    </lineage>
</organism>
<name>A0A511XN78_9PROT</name>
<dbReference type="AlphaFoldDB" id="A0A511XN78"/>
<accession>A0A511XN78</accession>
<sequence>MEGFSRLVIAGGDTAKLLQLAEHPLDTVAISVTTEIAGDIFCTI</sequence>
<keyword evidence="2" id="KW-1185">Reference proteome</keyword>
<comment type="caution">
    <text evidence="1">The sequence shown here is derived from an EMBL/GenBank/DDBJ whole genome shotgun (WGS) entry which is preliminary data.</text>
</comment>
<proteinExistence type="predicted"/>
<gene>
    <name evidence="1" type="ORF">AOE01nite_26250</name>
</gene>
<evidence type="ECO:0000313" key="2">
    <source>
        <dbReference type="Proteomes" id="UP000321746"/>
    </source>
</evidence>
<protein>
    <submittedName>
        <fullName evidence="1">Uncharacterized protein</fullName>
    </submittedName>
</protein>
<dbReference type="Proteomes" id="UP000321746">
    <property type="component" value="Unassembled WGS sequence"/>
</dbReference>
<reference evidence="1 2" key="1">
    <citation type="submission" date="2019-07" db="EMBL/GenBank/DDBJ databases">
        <title>Whole genome shotgun sequence of Acetobacter oeni NBRC 105207.</title>
        <authorList>
            <person name="Hosoyama A."/>
            <person name="Uohara A."/>
            <person name="Ohji S."/>
            <person name="Ichikawa N."/>
        </authorList>
    </citation>
    <scope>NUCLEOTIDE SEQUENCE [LARGE SCALE GENOMIC DNA]</scope>
    <source>
        <strain evidence="1 2">NBRC 105207</strain>
    </source>
</reference>
<dbReference type="EMBL" id="BJYG01000041">
    <property type="protein sequence ID" value="GEN64401.1"/>
    <property type="molecule type" value="Genomic_DNA"/>
</dbReference>